<evidence type="ECO:0000256" key="5">
    <source>
        <dbReference type="ARBA" id="ARBA00023136"/>
    </source>
</evidence>
<feature type="transmembrane region" description="Helical" evidence="6">
    <location>
        <begin position="20"/>
        <end position="42"/>
    </location>
</feature>
<dbReference type="GO" id="GO:0005783">
    <property type="term" value="C:endoplasmic reticulum"/>
    <property type="evidence" value="ECO:0007669"/>
    <property type="project" value="TreeGrafter"/>
</dbReference>
<dbReference type="InterPro" id="IPR051645">
    <property type="entry name" value="PER33/POM33_regulator"/>
</dbReference>
<feature type="transmembrane region" description="Helical" evidence="6">
    <location>
        <begin position="89"/>
        <end position="111"/>
    </location>
</feature>
<dbReference type="GO" id="GO:0016020">
    <property type="term" value="C:membrane"/>
    <property type="evidence" value="ECO:0007669"/>
    <property type="project" value="UniProtKB-SubCell"/>
</dbReference>
<keyword evidence="4 6" id="KW-1133">Transmembrane helix</keyword>
<feature type="transmembrane region" description="Helical" evidence="6">
    <location>
        <begin position="48"/>
        <end position="68"/>
    </location>
</feature>
<dbReference type="OrthoDB" id="5581259at2759"/>
<reference evidence="7 8" key="2">
    <citation type="submission" date="2016-08" db="EMBL/GenBank/DDBJ databases">
        <title>Pervasive Adenine N6-methylation of Active Genes in Fungi.</title>
        <authorList>
            <consortium name="DOE Joint Genome Institute"/>
            <person name="Mondo S.J."/>
            <person name="Dannebaum R.O."/>
            <person name="Kuo R.C."/>
            <person name="Labutti K."/>
            <person name="Haridas S."/>
            <person name="Kuo A."/>
            <person name="Salamov A."/>
            <person name="Ahrendt S.R."/>
            <person name="Lipzen A."/>
            <person name="Sullivan W."/>
            <person name="Andreopoulos W.B."/>
            <person name="Clum A."/>
            <person name="Lindquist E."/>
            <person name="Daum C."/>
            <person name="Ramamoorthy G.K."/>
            <person name="Gryganskyi A."/>
            <person name="Culley D."/>
            <person name="Magnuson J.K."/>
            <person name="James T.Y."/>
            <person name="O'Malley M.A."/>
            <person name="Stajich J.E."/>
            <person name="Spatafora J.W."/>
            <person name="Visel A."/>
            <person name="Grigoriev I.V."/>
        </authorList>
    </citation>
    <scope>NUCLEOTIDE SEQUENCE [LARGE SCALE GENOMIC DNA]</scope>
    <source>
        <strain evidence="8">finn</strain>
    </source>
</reference>
<organism evidence="7 8">
    <name type="scientific">Piromyces finnis</name>
    <dbReference type="NCBI Taxonomy" id="1754191"/>
    <lineage>
        <taxon>Eukaryota</taxon>
        <taxon>Fungi</taxon>
        <taxon>Fungi incertae sedis</taxon>
        <taxon>Chytridiomycota</taxon>
        <taxon>Chytridiomycota incertae sedis</taxon>
        <taxon>Neocallimastigomycetes</taxon>
        <taxon>Neocallimastigales</taxon>
        <taxon>Neocallimastigaceae</taxon>
        <taxon>Piromyces</taxon>
    </lineage>
</organism>
<feature type="transmembrane region" description="Helical" evidence="6">
    <location>
        <begin position="158"/>
        <end position="177"/>
    </location>
</feature>
<keyword evidence="8" id="KW-1185">Reference proteome</keyword>
<gene>
    <name evidence="7" type="ORF">BCR36DRAFT_334571</name>
</gene>
<evidence type="ECO:0000256" key="3">
    <source>
        <dbReference type="ARBA" id="ARBA00022692"/>
    </source>
</evidence>
<evidence type="ECO:0000256" key="4">
    <source>
        <dbReference type="ARBA" id="ARBA00022989"/>
    </source>
</evidence>
<sequence>MPEAQANKTSKFSSLMNLQYVWFMGHLTTVLCTVLYIFSALYRPFMSFYKRAFMGVLLSYSIVLYKLYGAPKLNKMYWMRLTNDENLQYMILAFVWMTSPPFFVLLLPYAIFSLFHALEYIISVLLPLFVPNQTESQKALIIKIRNFINTYQPITVQFIARLEVVGILPLLILMVLFRRASFVQPFIFVQFLRFRYISSPLVQREFTSLRLTLDSKLLGNEKVPAFAQNAYVKIRDFVIKIGTDPNIAAQQQKKN</sequence>
<comment type="caution">
    <text evidence="7">The sequence shown here is derived from an EMBL/GenBank/DDBJ whole genome shotgun (WGS) entry which is preliminary data.</text>
</comment>
<evidence type="ECO:0000313" key="7">
    <source>
        <dbReference type="EMBL" id="ORX44531.1"/>
    </source>
</evidence>
<keyword evidence="5 6" id="KW-0472">Membrane</keyword>
<evidence type="ECO:0000256" key="1">
    <source>
        <dbReference type="ARBA" id="ARBA00004141"/>
    </source>
</evidence>
<comment type="similarity">
    <text evidence="2">Belongs to the PER33/POM33 family.</text>
</comment>
<protein>
    <submittedName>
        <fullName evidence="7">Uncharacterized protein</fullName>
    </submittedName>
</protein>
<dbReference type="AlphaFoldDB" id="A0A1Y1V0B5"/>
<reference evidence="7 8" key="1">
    <citation type="submission" date="2016-08" db="EMBL/GenBank/DDBJ databases">
        <title>Genomes of anaerobic fungi encode conserved fungal cellulosomes for biomass hydrolysis.</title>
        <authorList>
            <consortium name="DOE Joint Genome Institute"/>
            <person name="Haitjema C.H."/>
            <person name="Gilmore S.P."/>
            <person name="Henske J.K."/>
            <person name="Solomon K.V."/>
            <person name="De Groot R."/>
            <person name="Kuo A."/>
            <person name="Mondo S.J."/>
            <person name="Salamov A.A."/>
            <person name="Labutti K."/>
            <person name="Zhao Z."/>
            <person name="Chiniquy J."/>
            <person name="Barry K."/>
            <person name="Brewer H.M."/>
            <person name="Purvine S.O."/>
            <person name="Wright A.T."/>
            <person name="Boxma B."/>
            <person name="Van Alen T."/>
            <person name="Hackstein J.H."/>
            <person name="Baker S.E."/>
            <person name="Grigoriev I.V."/>
            <person name="O'Malley M.A."/>
        </authorList>
    </citation>
    <scope>NUCLEOTIDE SEQUENCE [LARGE SCALE GENOMIC DNA]</scope>
    <source>
        <strain evidence="8">finn</strain>
    </source>
</reference>
<dbReference type="Proteomes" id="UP000193719">
    <property type="component" value="Unassembled WGS sequence"/>
</dbReference>
<keyword evidence="3 6" id="KW-0812">Transmembrane</keyword>
<evidence type="ECO:0000256" key="6">
    <source>
        <dbReference type="SAM" id="Phobius"/>
    </source>
</evidence>
<dbReference type="Pfam" id="PF03661">
    <property type="entry name" value="TMEM33_Pom33"/>
    <property type="match status" value="1"/>
</dbReference>
<evidence type="ECO:0000313" key="8">
    <source>
        <dbReference type="Proteomes" id="UP000193719"/>
    </source>
</evidence>
<accession>A0A1Y1V0B5</accession>
<dbReference type="GO" id="GO:0061024">
    <property type="term" value="P:membrane organization"/>
    <property type="evidence" value="ECO:0007669"/>
    <property type="project" value="TreeGrafter"/>
</dbReference>
<dbReference type="PANTHER" id="PTHR12703:SF4">
    <property type="entry name" value="TRANSMEMBRANE PROTEIN 33"/>
    <property type="match status" value="1"/>
</dbReference>
<dbReference type="InterPro" id="IPR005344">
    <property type="entry name" value="TMEM33/Pom33"/>
</dbReference>
<dbReference type="EMBL" id="MCFH01000045">
    <property type="protein sequence ID" value="ORX44531.1"/>
    <property type="molecule type" value="Genomic_DNA"/>
</dbReference>
<dbReference type="GO" id="GO:0071786">
    <property type="term" value="P:endoplasmic reticulum tubular network organization"/>
    <property type="evidence" value="ECO:0007669"/>
    <property type="project" value="TreeGrafter"/>
</dbReference>
<comment type="subcellular location">
    <subcellularLocation>
        <location evidence="1">Membrane</location>
        <topology evidence="1">Multi-pass membrane protein</topology>
    </subcellularLocation>
</comment>
<proteinExistence type="inferred from homology"/>
<name>A0A1Y1V0B5_9FUNG</name>
<evidence type="ECO:0000256" key="2">
    <source>
        <dbReference type="ARBA" id="ARBA00007322"/>
    </source>
</evidence>
<dbReference type="PANTHER" id="PTHR12703">
    <property type="entry name" value="TRANSMEMBRANE PROTEIN 33"/>
    <property type="match status" value="1"/>
</dbReference>